<keyword evidence="5" id="KW-1003">Cell membrane</keyword>
<evidence type="ECO:0000256" key="6">
    <source>
        <dbReference type="ARBA" id="ARBA00022500"/>
    </source>
</evidence>
<dbReference type="Gene3D" id="3.40.1550.10">
    <property type="entry name" value="CheC-like"/>
    <property type="match status" value="1"/>
</dbReference>
<dbReference type="Proteomes" id="UP000326354">
    <property type="component" value="Chromosome"/>
</dbReference>
<keyword evidence="8" id="KW-0472">Membrane</keyword>
<evidence type="ECO:0000256" key="1">
    <source>
        <dbReference type="ARBA" id="ARBA00004117"/>
    </source>
</evidence>
<dbReference type="GO" id="GO:0003774">
    <property type="term" value="F:cytoskeletal motor activity"/>
    <property type="evidence" value="ECO:0007669"/>
    <property type="project" value="InterPro"/>
</dbReference>
<protein>
    <recommendedName>
        <fullName evidence="4">Flagellar motor switch protein FliM</fullName>
    </recommendedName>
</protein>
<evidence type="ECO:0000256" key="2">
    <source>
        <dbReference type="ARBA" id="ARBA00004202"/>
    </source>
</evidence>
<evidence type="ECO:0000256" key="9">
    <source>
        <dbReference type="ARBA" id="ARBA00023143"/>
    </source>
</evidence>
<evidence type="ECO:0000256" key="8">
    <source>
        <dbReference type="ARBA" id="ARBA00023136"/>
    </source>
</evidence>
<evidence type="ECO:0000259" key="11">
    <source>
        <dbReference type="Pfam" id="PF01052"/>
    </source>
</evidence>
<dbReference type="CDD" id="cd17908">
    <property type="entry name" value="FliM"/>
    <property type="match status" value="1"/>
</dbReference>
<feature type="domain" description="Flagellar motor switch protein FliN-like C-terminal" evidence="11">
    <location>
        <begin position="220"/>
        <end position="287"/>
    </location>
</feature>
<dbReference type="RefSeq" id="WP_151969148.1">
    <property type="nucleotide sequence ID" value="NZ_AP019860.1"/>
</dbReference>
<keyword evidence="6" id="KW-0145">Chemotaxis</keyword>
<dbReference type="Pfam" id="PF02154">
    <property type="entry name" value="FliM"/>
    <property type="match status" value="1"/>
</dbReference>
<reference evidence="12 13" key="1">
    <citation type="submission" date="2019-08" db="EMBL/GenBank/DDBJ databases">
        <title>Complete genome sequence of Candidatus Uab amorphum.</title>
        <authorList>
            <person name="Shiratori T."/>
            <person name="Suzuki S."/>
            <person name="Kakizawa Y."/>
            <person name="Ishida K."/>
        </authorList>
    </citation>
    <scope>NUCLEOTIDE SEQUENCE [LARGE SCALE GENOMIC DNA]</scope>
    <source>
        <strain evidence="12 13">SRT547</strain>
    </source>
</reference>
<keyword evidence="12" id="KW-0282">Flagellum</keyword>
<keyword evidence="12" id="KW-0966">Cell projection</keyword>
<evidence type="ECO:0000256" key="3">
    <source>
        <dbReference type="ARBA" id="ARBA00011049"/>
    </source>
</evidence>
<comment type="similarity">
    <text evidence="3">Belongs to the FliM family.</text>
</comment>
<comment type="function">
    <text evidence="10">FliM is one of three proteins (FliG, FliN, FliM) that forms the rotor-mounted switch complex (C ring), located at the base of the basal body. This complex interacts with the CheY and CheZ chemotaxis proteins, in addition to contacting components of the motor that determine the direction of flagellar rotation.</text>
</comment>
<dbReference type="SUPFAM" id="SSF103039">
    <property type="entry name" value="CheC-like"/>
    <property type="match status" value="1"/>
</dbReference>
<dbReference type="InterPro" id="IPR036429">
    <property type="entry name" value="SpoA-like_sf"/>
</dbReference>
<dbReference type="GO" id="GO:0071978">
    <property type="term" value="P:bacterial-type flagellum-dependent swarming motility"/>
    <property type="evidence" value="ECO:0007669"/>
    <property type="project" value="TreeGrafter"/>
</dbReference>
<evidence type="ECO:0000256" key="10">
    <source>
        <dbReference type="ARBA" id="ARBA00025044"/>
    </source>
</evidence>
<keyword evidence="7" id="KW-0283">Flagellar rotation</keyword>
<evidence type="ECO:0000256" key="5">
    <source>
        <dbReference type="ARBA" id="ARBA00022475"/>
    </source>
</evidence>
<proteinExistence type="inferred from homology"/>
<name>A0A5S9F3T9_UABAM</name>
<evidence type="ECO:0000313" key="12">
    <source>
        <dbReference type="EMBL" id="BBM85026.1"/>
    </source>
</evidence>
<sequence>MDANHMDASRVERYIPDSAQLSRQYLDLLHQIGDLCAQKIQMFIKQYLHMEVEIEWKGVSTPSYKEFITGLPPHCSIQILKEPTFQNFSLLVHNTFTMSAIIERLLGADDASSTQEVKFTSIEIGLVARLNTLILAEIQKSLKDIGELSWVVRKHETNPLLVSILSDKNDVLILAFKIGGALPEGEILLCISAMDAITYLEKSKVNKKIENRVINQELQQHLQKVPMRVSVRIGNAHLTYDELINLSPGDVIKLDRPPNYSALLHVEDTPKFTGKIGNYKHRWVFLIDKEGDQYDNT</sequence>
<dbReference type="InterPro" id="IPR028976">
    <property type="entry name" value="CheC-like_sf"/>
</dbReference>
<keyword evidence="9" id="KW-0975">Bacterial flagellum</keyword>
<dbReference type="EMBL" id="AP019860">
    <property type="protein sequence ID" value="BBM85026.1"/>
    <property type="molecule type" value="Genomic_DNA"/>
</dbReference>
<keyword evidence="12" id="KW-0969">Cilium</keyword>
<keyword evidence="13" id="KW-1185">Reference proteome</keyword>
<dbReference type="AlphaFoldDB" id="A0A5S9F3T9"/>
<dbReference type="GO" id="GO:0050918">
    <property type="term" value="P:positive chemotaxis"/>
    <property type="evidence" value="ECO:0007669"/>
    <property type="project" value="TreeGrafter"/>
</dbReference>
<dbReference type="Pfam" id="PF01052">
    <property type="entry name" value="FliMN_C"/>
    <property type="match status" value="1"/>
</dbReference>
<evidence type="ECO:0000256" key="7">
    <source>
        <dbReference type="ARBA" id="ARBA00022779"/>
    </source>
</evidence>
<dbReference type="InterPro" id="IPR001543">
    <property type="entry name" value="FliN-like_C"/>
</dbReference>
<comment type="subcellular location">
    <subcellularLocation>
        <location evidence="1">Bacterial flagellum basal body</location>
    </subcellularLocation>
    <subcellularLocation>
        <location evidence="2">Cell membrane</location>
        <topology evidence="2">Peripheral membrane protein</topology>
    </subcellularLocation>
</comment>
<evidence type="ECO:0000313" key="13">
    <source>
        <dbReference type="Proteomes" id="UP000326354"/>
    </source>
</evidence>
<dbReference type="PANTHER" id="PTHR30034:SF6">
    <property type="entry name" value="YOP PROTEINS TRANSLOCATION PROTEIN Q"/>
    <property type="match status" value="1"/>
</dbReference>
<evidence type="ECO:0000256" key="4">
    <source>
        <dbReference type="ARBA" id="ARBA00021898"/>
    </source>
</evidence>
<dbReference type="Gene3D" id="2.30.330.10">
    <property type="entry name" value="SpoA-like"/>
    <property type="match status" value="1"/>
</dbReference>
<dbReference type="SUPFAM" id="SSF101801">
    <property type="entry name" value="Surface presentation of antigens (SPOA)"/>
    <property type="match status" value="1"/>
</dbReference>
<dbReference type="InterPro" id="IPR001689">
    <property type="entry name" value="Flag_FliM"/>
</dbReference>
<dbReference type="GO" id="GO:0009425">
    <property type="term" value="C:bacterial-type flagellum basal body"/>
    <property type="evidence" value="ECO:0007669"/>
    <property type="project" value="UniProtKB-SubCell"/>
</dbReference>
<dbReference type="GO" id="GO:0005886">
    <property type="term" value="C:plasma membrane"/>
    <property type="evidence" value="ECO:0007669"/>
    <property type="project" value="UniProtKB-SubCell"/>
</dbReference>
<dbReference type="KEGG" id="uam:UABAM_03389"/>
<gene>
    <name evidence="12" type="ORF">UABAM_03389</name>
</gene>
<dbReference type="OrthoDB" id="9806941at2"/>
<organism evidence="12 13">
    <name type="scientific">Uabimicrobium amorphum</name>
    <dbReference type="NCBI Taxonomy" id="2596890"/>
    <lineage>
        <taxon>Bacteria</taxon>
        <taxon>Pseudomonadati</taxon>
        <taxon>Planctomycetota</taxon>
        <taxon>Candidatus Uabimicrobiia</taxon>
        <taxon>Candidatus Uabimicrobiales</taxon>
        <taxon>Candidatus Uabimicrobiaceae</taxon>
        <taxon>Candidatus Uabimicrobium</taxon>
    </lineage>
</organism>
<dbReference type="PANTHER" id="PTHR30034">
    <property type="entry name" value="FLAGELLAR MOTOR SWITCH PROTEIN FLIM"/>
    <property type="match status" value="1"/>
</dbReference>
<accession>A0A5S9F3T9</accession>